<evidence type="ECO:0000313" key="1">
    <source>
        <dbReference type="EMBL" id="KGN31456.1"/>
    </source>
</evidence>
<sequence length="114" mass="12703">MFAYGVRMDSLLSTDACTLPSPERPLRVAEFDELFASHVHQVEFSGEDVRLQLSGTEGLVDRVRDLAERESYCCSFFTFTVTGTDEKLTLDISVPPEHHAILDDLAARAHMLSA</sequence>
<comment type="caution">
    <text evidence="1">The sequence shown here is derived from an EMBL/GenBank/DDBJ whole genome shotgun (WGS) entry which is preliminary data.</text>
</comment>
<dbReference type="eggNOG" id="ENOG50331ZU">
    <property type="taxonomic scope" value="Bacteria"/>
</dbReference>
<dbReference type="AlphaFoldDB" id="A0A0A0J781"/>
<keyword evidence="2" id="KW-1185">Reference proteome</keyword>
<reference evidence="1 2" key="1">
    <citation type="submission" date="2013-08" db="EMBL/GenBank/DDBJ databases">
        <title>The genome sequence of Knoellia sinensis.</title>
        <authorList>
            <person name="Zhu W."/>
            <person name="Wang G."/>
        </authorList>
    </citation>
    <scope>NUCLEOTIDE SEQUENCE [LARGE SCALE GENOMIC DNA]</scope>
    <source>
        <strain evidence="1 2">KCTC 19936</strain>
    </source>
</reference>
<dbReference type="Proteomes" id="UP000030002">
    <property type="component" value="Unassembled WGS sequence"/>
</dbReference>
<evidence type="ECO:0000313" key="2">
    <source>
        <dbReference type="Proteomes" id="UP000030002"/>
    </source>
</evidence>
<accession>A0A0A0J781</accession>
<protein>
    <recommendedName>
        <fullName evidence="3">Arsenate reductase</fullName>
    </recommendedName>
</protein>
<dbReference type="STRING" id="1385520.N802_03575"/>
<evidence type="ECO:0008006" key="3">
    <source>
        <dbReference type="Google" id="ProtNLM"/>
    </source>
</evidence>
<dbReference type="EMBL" id="AVPJ01000011">
    <property type="protein sequence ID" value="KGN31456.1"/>
    <property type="molecule type" value="Genomic_DNA"/>
</dbReference>
<name>A0A0A0J781_9MICO</name>
<organism evidence="1 2">
    <name type="scientific">Knoellia sinensis KCTC 19936</name>
    <dbReference type="NCBI Taxonomy" id="1385520"/>
    <lineage>
        <taxon>Bacteria</taxon>
        <taxon>Bacillati</taxon>
        <taxon>Actinomycetota</taxon>
        <taxon>Actinomycetes</taxon>
        <taxon>Micrococcales</taxon>
        <taxon>Intrasporangiaceae</taxon>
        <taxon>Knoellia</taxon>
    </lineage>
</organism>
<proteinExistence type="predicted"/>
<gene>
    <name evidence="1" type="ORF">N802_03575</name>
</gene>